<keyword evidence="1" id="KW-0812">Transmembrane</keyword>
<gene>
    <name evidence="3" type="ORF">PVAP13_2NG190903</name>
</gene>
<dbReference type="InterPro" id="IPR007658">
    <property type="entry name" value="DUF594"/>
</dbReference>
<dbReference type="Pfam" id="PF13968">
    <property type="entry name" value="DUF4220"/>
    <property type="match status" value="1"/>
</dbReference>
<dbReference type="Proteomes" id="UP000823388">
    <property type="component" value="Chromosome 2N"/>
</dbReference>
<evidence type="ECO:0000256" key="1">
    <source>
        <dbReference type="SAM" id="Phobius"/>
    </source>
</evidence>
<reference evidence="3" key="1">
    <citation type="submission" date="2020-05" db="EMBL/GenBank/DDBJ databases">
        <title>WGS assembly of Panicum virgatum.</title>
        <authorList>
            <person name="Lovell J.T."/>
            <person name="Jenkins J."/>
            <person name="Shu S."/>
            <person name="Juenger T.E."/>
            <person name="Schmutz J."/>
        </authorList>
    </citation>
    <scope>NUCLEOTIDE SEQUENCE</scope>
    <source>
        <strain evidence="3">AP13</strain>
    </source>
</reference>
<feature type="transmembrane region" description="Helical" evidence="1">
    <location>
        <begin position="438"/>
        <end position="456"/>
    </location>
</feature>
<feature type="transmembrane region" description="Helical" evidence="1">
    <location>
        <begin position="70"/>
        <end position="90"/>
    </location>
</feature>
<proteinExistence type="predicted"/>
<evidence type="ECO:0000259" key="2">
    <source>
        <dbReference type="Pfam" id="PF13968"/>
    </source>
</evidence>
<keyword evidence="1" id="KW-0472">Membrane</keyword>
<dbReference type="PANTHER" id="PTHR31325">
    <property type="entry name" value="OS01G0798800 PROTEIN-RELATED"/>
    <property type="match status" value="1"/>
</dbReference>
<name>A0A8T0VGH3_PANVG</name>
<feature type="transmembrane region" description="Helical" evidence="1">
    <location>
        <begin position="373"/>
        <end position="394"/>
    </location>
</feature>
<dbReference type="EMBL" id="CM029040">
    <property type="protein sequence ID" value="KAG2634320.1"/>
    <property type="molecule type" value="Genomic_DNA"/>
</dbReference>
<comment type="caution">
    <text evidence="3">The sequence shown here is derived from an EMBL/GenBank/DDBJ whole genome shotgun (WGS) entry which is preliminary data.</text>
</comment>
<dbReference type="InterPro" id="IPR025315">
    <property type="entry name" value="DUF4220"/>
</dbReference>
<feature type="domain" description="DUF4220" evidence="2">
    <location>
        <begin position="144"/>
        <end position="493"/>
    </location>
</feature>
<feature type="transmembrane region" description="Helical" evidence="1">
    <location>
        <begin position="35"/>
        <end position="58"/>
    </location>
</feature>
<evidence type="ECO:0000313" key="3">
    <source>
        <dbReference type="EMBL" id="KAG2634320.1"/>
    </source>
</evidence>
<organism evidence="3 4">
    <name type="scientific">Panicum virgatum</name>
    <name type="common">Blackwell switchgrass</name>
    <dbReference type="NCBI Taxonomy" id="38727"/>
    <lineage>
        <taxon>Eukaryota</taxon>
        <taxon>Viridiplantae</taxon>
        <taxon>Streptophyta</taxon>
        <taxon>Embryophyta</taxon>
        <taxon>Tracheophyta</taxon>
        <taxon>Spermatophyta</taxon>
        <taxon>Magnoliopsida</taxon>
        <taxon>Liliopsida</taxon>
        <taxon>Poales</taxon>
        <taxon>Poaceae</taxon>
        <taxon>PACMAD clade</taxon>
        <taxon>Panicoideae</taxon>
        <taxon>Panicodae</taxon>
        <taxon>Paniceae</taxon>
        <taxon>Panicinae</taxon>
        <taxon>Panicum</taxon>
        <taxon>Panicum sect. Hiantes</taxon>
    </lineage>
</organism>
<keyword evidence="4" id="KW-1185">Reference proteome</keyword>
<evidence type="ECO:0000313" key="4">
    <source>
        <dbReference type="Proteomes" id="UP000823388"/>
    </source>
</evidence>
<accession>A0A8T0VGH3</accession>
<sequence>MNNSNGTSGYCYNNTLVYNYVYNLTSSYADQRNEATMVATSVIMFTLAALFFNLNLFSPFSDISAILNPSVRLFLSTSLSLFLPVMSYLFSEAKKEGAATGQTTELSLRARTILMWMLLVELLRKKVEAVLVGAPQGYSGIIERAARIGWLGYLVFYNLRSAGKKALYGILWVLAAAKLVQRFVTLELAKRSFAYGKNPQLVASYMAQMLEEERQHAASGGDQRGSALLKLCNYVVTGEEDLEKEAGPDGYQLVVAEPSGRLAEAIKKDDSTVVTVGRIWELAGDKNDKLLNGGDPRLKRLCLSFTLYKLLRRRLEDLPITDAEARNCRHLIFRGLCEEEEAAKALFQVFGDEVQFLCEHYHSVHPVVLASPFFFLVNYILFPVVVWALCALTIVLCSNGDVGYAYRSFKADNYAVWFGVVRMGGCILRRVTKSPMHLFSVVDVSITALLLLSVVYEEVWEFIVFLLSNWFMVSLLSSYASSSQRWRDSPLLRGVIRSVLWVRTLLSGPSVRVKQLSLLWCCGRLALLPTRAVPVQAKKALMERLMDSAAGDGVGPHPSNLVVQSGETTVQLRQRHSRSRAGIAEVILAWHIATELLESRHPLTEQTKAEEPHRKVATALSRYCAYLVAFQPALLPDDKDGTERVYKDTMAELKSNNKALGCWGYHVYPPATRSNKLMAMAAETAVATDTERKEKKKEATSASALHEGARLGKALVDTYGAPTTDVEQLWKQLADLWTEVLVYAAPTGSEVHLKAHREALAQGGEFITVLWAIATHTGIGRGPAVATPPA</sequence>
<dbReference type="Pfam" id="PF04578">
    <property type="entry name" value="DUF594"/>
    <property type="match status" value="1"/>
</dbReference>
<dbReference type="OrthoDB" id="666337at2759"/>
<protein>
    <recommendedName>
        <fullName evidence="2">DUF4220 domain-containing protein</fullName>
    </recommendedName>
</protein>
<dbReference type="AlphaFoldDB" id="A0A8T0VGH3"/>
<keyword evidence="1" id="KW-1133">Transmembrane helix</keyword>